<accession>A0A8S3RAV4</accession>
<proteinExistence type="predicted"/>
<keyword evidence="1" id="KW-1133">Transmembrane helix</keyword>
<protein>
    <submittedName>
        <fullName evidence="2">Uncharacterized protein</fullName>
    </submittedName>
</protein>
<organism evidence="2 3">
    <name type="scientific">Mytilus edulis</name>
    <name type="common">Blue mussel</name>
    <dbReference type="NCBI Taxonomy" id="6550"/>
    <lineage>
        <taxon>Eukaryota</taxon>
        <taxon>Metazoa</taxon>
        <taxon>Spiralia</taxon>
        <taxon>Lophotrochozoa</taxon>
        <taxon>Mollusca</taxon>
        <taxon>Bivalvia</taxon>
        <taxon>Autobranchia</taxon>
        <taxon>Pteriomorphia</taxon>
        <taxon>Mytilida</taxon>
        <taxon>Mytiloidea</taxon>
        <taxon>Mytilidae</taxon>
        <taxon>Mytilinae</taxon>
        <taxon>Mytilus</taxon>
    </lineage>
</organism>
<reference evidence="2" key="1">
    <citation type="submission" date="2021-03" db="EMBL/GenBank/DDBJ databases">
        <authorList>
            <person name="Bekaert M."/>
        </authorList>
    </citation>
    <scope>NUCLEOTIDE SEQUENCE</scope>
</reference>
<evidence type="ECO:0000256" key="1">
    <source>
        <dbReference type="SAM" id="Phobius"/>
    </source>
</evidence>
<dbReference type="Proteomes" id="UP000683360">
    <property type="component" value="Unassembled WGS sequence"/>
</dbReference>
<evidence type="ECO:0000313" key="2">
    <source>
        <dbReference type="EMBL" id="CAG2204075.1"/>
    </source>
</evidence>
<dbReference type="OrthoDB" id="10436466at2759"/>
<keyword evidence="1" id="KW-0472">Membrane</keyword>
<gene>
    <name evidence="2" type="ORF">MEDL_18554</name>
</gene>
<dbReference type="AlphaFoldDB" id="A0A8S3RAV4"/>
<keyword evidence="1" id="KW-0812">Transmembrane</keyword>
<name>A0A8S3RAV4_MYTED</name>
<sequence length="404" mass="46530">MASFCQTSISPLLCLARLKRNSHNKQALINKLCDKLKDNDVRCKNATDDADLLIALTAVDCALFSEVVVIGEDTDILVLHVLIHHVNQQCKRDRVCLQNIRKILPDNFINSTLFVVTAESFTGTFRHFYMLSNEICDELILTMGDVIHRIFMYKNEDIMERMSVCFESQYLQKTNIQENLELLVANAHLVKVYTESSKYKTDLERILRNGPLGRELLQILRRGAESYKWIGPESTRNRSMVTKAKENIANNACEELVKEIVKAIVLHLSDEFSANENTIYQAIFRRIDLHGFELSLFTRILATLRRILRHPIAFIIGVIMVLFSGIRINSTAFRQEVADSMYTNINENMSAIVSDVLDSVRSKYEEFNTSLKLSDSAFHRFIEYENLRNRDDNIRSEFQALAKM</sequence>
<evidence type="ECO:0000313" key="3">
    <source>
        <dbReference type="Proteomes" id="UP000683360"/>
    </source>
</evidence>
<dbReference type="EMBL" id="CAJPWZ010000936">
    <property type="protein sequence ID" value="CAG2204075.1"/>
    <property type="molecule type" value="Genomic_DNA"/>
</dbReference>
<comment type="caution">
    <text evidence="2">The sequence shown here is derived from an EMBL/GenBank/DDBJ whole genome shotgun (WGS) entry which is preliminary data.</text>
</comment>
<feature type="transmembrane region" description="Helical" evidence="1">
    <location>
        <begin position="307"/>
        <end position="326"/>
    </location>
</feature>
<keyword evidence="3" id="KW-1185">Reference proteome</keyword>